<dbReference type="STRING" id="171693.BN988_00353"/>
<dbReference type="RefSeq" id="WP_147629681.1">
    <property type="nucleotide sequence ID" value="NZ_CABLBW010000001.1"/>
</dbReference>
<accession>W9AGT2</accession>
<keyword evidence="2" id="KW-1185">Reference proteome</keyword>
<sequence length="127" mass="14572">MKRRSYGTMKNERGFILPYVLVVLSIIFLLLFHGTAGYRNELHMTDMQMEQTRIETLFQSSRQLLIEEIKATGNVTDHASYHFPHGEVFINIERINEATCLLAFTITTKGNAVKNIESPLVLSRILD</sequence>
<protein>
    <recommendedName>
        <fullName evidence="3">ComG operon protein 7</fullName>
    </recommendedName>
</protein>
<reference evidence="1" key="2">
    <citation type="submission" date="2014-03" db="EMBL/GenBank/DDBJ databases">
        <authorList>
            <person name="Urmite Genomes"/>
        </authorList>
    </citation>
    <scope>NUCLEOTIDE SEQUENCE</scope>
    <source>
        <strain evidence="1">S1</strain>
    </source>
</reference>
<dbReference type="eggNOG" id="ENOG502ZPJ3">
    <property type="taxonomic scope" value="Bacteria"/>
</dbReference>
<dbReference type="Proteomes" id="UP000028863">
    <property type="component" value="Unassembled WGS sequence"/>
</dbReference>
<dbReference type="EMBL" id="CCAX010000001">
    <property type="protein sequence ID" value="CDO01901.1"/>
    <property type="molecule type" value="Genomic_DNA"/>
</dbReference>
<gene>
    <name evidence="1" type="ORF">BN988_00353</name>
</gene>
<reference evidence="1" key="1">
    <citation type="submission" date="2014-03" db="EMBL/GenBank/DDBJ databases">
        <title>Draft genome sequencing of Oceanobacillus picturae strain S1 isolated from human gut.</title>
        <authorList>
            <person name="Croce O."/>
            <person name="Lagier J.C."/>
            <person name="Raoult D."/>
        </authorList>
    </citation>
    <scope>NUCLEOTIDE SEQUENCE [LARGE SCALE GENOMIC DNA]</scope>
    <source>
        <strain evidence="1">S1</strain>
    </source>
</reference>
<comment type="caution">
    <text evidence="1">The sequence shown here is derived from an EMBL/GenBank/DDBJ whole genome shotgun (WGS) entry which is preliminary data.</text>
</comment>
<organism evidence="1 2">
    <name type="scientific">Oceanobacillus picturae</name>
    <dbReference type="NCBI Taxonomy" id="171693"/>
    <lineage>
        <taxon>Bacteria</taxon>
        <taxon>Bacillati</taxon>
        <taxon>Bacillota</taxon>
        <taxon>Bacilli</taxon>
        <taxon>Bacillales</taxon>
        <taxon>Bacillaceae</taxon>
        <taxon>Oceanobacillus</taxon>
    </lineage>
</organism>
<proteinExistence type="predicted"/>
<name>W9AGT2_9BACI</name>
<evidence type="ECO:0000313" key="1">
    <source>
        <dbReference type="EMBL" id="CDO01901.1"/>
    </source>
</evidence>
<evidence type="ECO:0000313" key="2">
    <source>
        <dbReference type="Proteomes" id="UP000028863"/>
    </source>
</evidence>
<dbReference type="AlphaFoldDB" id="W9AGT2"/>
<evidence type="ECO:0008006" key="3">
    <source>
        <dbReference type="Google" id="ProtNLM"/>
    </source>
</evidence>